<dbReference type="Proteomes" id="UP001220022">
    <property type="component" value="Unassembled WGS sequence"/>
</dbReference>
<organism evidence="2 3">
    <name type="scientific">Streptantibioticus ferralitis</name>
    <dbReference type="NCBI Taxonomy" id="236510"/>
    <lineage>
        <taxon>Bacteria</taxon>
        <taxon>Bacillati</taxon>
        <taxon>Actinomycetota</taxon>
        <taxon>Actinomycetes</taxon>
        <taxon>Kitasatosporales</taxon>
        <taxon>Streptomycetaceae</taxon>
        <taxon>Streptantibioticus</taxon>
    </lineage>
</organism>
<dbReference type="EMBL" id="JARHTQ010000007">
    <property type="protein sequence ID" value="MDF2256744.1"/>
    <property type="molecule type" value="Genomic_DNA"/>
</dbReference>
<feature type="compositionally biased region" description="Basic and acidic residues" evidence="1">
    <location>
        <begin position="229"/>
        <end position="247"/>
    </location>
</feature>
<protein>
    <submittedName>
        <fullName evidence="2">Uncharacterized protein</fullName>
    </submittedName>
</protein>
<evidence type="ECO:0000256" key="1">
    <source>
        <dbReference type="SAM" id="MobiDB-lite"/>
    </source>
</evidence>
<keyword evidence="3" id="KW-1185">Reference proteome</keyword>
<evidence type="ECO:0000313" key="2">
    <source>
        <dbReference type="EMBL" id="MDF2256744.1"/>
    </source>
</evidence>
<evidence type="ECO:0000313" key="3">
    <source>
        <dbReference type="Proteomes" id="UP001220022"/>
    </source>
</evidence>
<dbReference type="RefSeq" id="WP_275813501.1">
    <property type="nucleotide sequence ID" value="NZ_BAAANM010000001.1"/>
</dbReference>
<feature type="region of interest" description="Disordered" evidence="1">
    <location>
        <begin position="222"/>
        <end position="262"/>
    </location>
</feature>
<name>A0ABT5YYS3_9ACTN</name>
<reference evidence="2 3" key="1">
    <citation type="submission" date="2023-03" db="EMBL/GenBank/DDBJ databases">
        <title>Draft genome sequence of type strain Streptomyces ferralitis JCM 14344.</title>
        <authorList>
            <person name="Klaysubun C."/>
            <person name="Duangmal K."/>
        </authorList>
    </citation>
    <scope>NUCLEOTIDE SEQUENCE [LARGE SCALE GENOMIC DNA]</scope>
    <source>
        <strain evidence="2 3">JCM 14344</strain>
    </source>
</reference>
<sequence>MESLDRLLANARLVPTAPYTQADIDAAQARIVARLEQAVTGWRDEAGTSMPERERSAGSAALDLNALCETVLTQPDGVDQLRQFVARCLPEPDGARILGCILNLASCPDSARFWWQYAAGAGDQPATYCLALYHRAHGEDHEADWWHTQMDLPASDADGDEQKPASTATVLRVLRILRHGRPPSRLASTLISYVPAAVGFVDDDLELPLPDPDFTARLGTLIAPPPEPEPDRRQQSVKPLPEREPLRWVDAFAPRQPAVAAR</sequence>
<comment type="caution">
    <text evidence="2">The sequence shown here is derived from an EMBL/GenBank/DDBJ whole genome shotgun (WGS) entry which is preliminary data.</text>
</comment>
<gene>
    <name evidence="2" type="ORF">P2L57_13715</name>
</gene>
<proteinExistence type="predicted"/>
<accession>A0ABT5YYS3</accession>